<dbReference type="EMBL" id="RJKE01000001">
    <property type="protein sequence ID" value="ROO84997.1"/>
    <property type="molecule type" value="Genomic_DNA"/>
</dbReference>
<dbReference type="AlphaFoldDB" id="A0A3N1CUP7"/>
<dbReference type="RefSeq" id="WP_170201372.1">
    <property type="nucleotide sequence ID" value="NZ_RJKE01000001.1"/>
</dbReference>
<dbReference type="PANTHER" id="PTHR43798:SF31">
    <property type="entry name" value="AB HYDROLASE SUPERFAMILY PROTEIN YCLE"/>
    <property type="match status" value="1"/>
</dbReference>
<feature type="domain" description="AB hydrolase-1" evidence="2">
    <location>
        <begin position="32"/>
        <end position="267"/>
    </location>
</feature>
<keyword evidence="1 3" id="KW-0378">Hydrolase</keyword>
<keyword evidence="4" id="KW-1185">Reference proteome</keyword>
<evidence type="ECO:0000313" key="4">
    <source>
        <dbReference type="Proteomes" id="UP000272400"/>
    </source>
</evidence>
<proteinExistence type="predicted"/>
<dbReference type="GO" id="GO:0016787">
    <property type="term" value="F:hydrolase activity"/>
    <property type="evidence" value="ECO:0007669"/>
    <property type="project" value="UniProtKB-KW"/>
</dbReference>
<dbReference type="GO" id="GO:0016020">
    <property type="term" value="C:membrane"/>
    <property type="evidence" value="ECO:0007669"/>
    <property type="project" value="TreeGrafter"/>
</dbReference>
<dbReference type="PANTHER" id="PTHR43798">
    <property type="entry name" value="MONOACYLGLYCEROL LIPASE"/>
    <property type="match status" value="1"/>
</dbReference>
<dbReference type="InterPro" id="IPR029058">
    <property type="entry name" value="AB_hydrolase_fold"/>
</dbReference>
<gene>
    <name evidence="3" type="ORF">EDD29_2531</name>
</gene>
<name>A0A3N1CUP7_9ACTN</name>
<dbReference type="Proteomes" id="UP000272400">
    <property type="component" value="Unassembled WGS sequence"/>
</dbReference>
<evidence type="ECO:0000256" key="1">
    <source>
        <dbReference type="ARBA" id="ARBA00022801"/>
    </source>
</evidence>
<reference evidence="3 4" key="1">
    <citation type="submission" date="2018-11" db="EMBL/GenBank/DDBJ databases">
        <title>Sequencing the genomes of 1000 actinobacteria strains.</title>
        <authorList>
            <person name="Klenk H.-P."/>
        </authorList>
    </citation>
    <scope>NUCLEOTIDE SEQUENCE [LARGE SCALE GENOMIC DNA]</scope>
    <source>
        <strain evidence="3 4">DSM 44254</strain>
    </source>
</reference>
<dbReference type="Pfam" id="PF00561">
    <property type="entry name" value="Abhydrolase_1"/>
    <property type="match status" value="1"/>
</dbReference>
<dbReference type="InterPro" id="IPR000639">
    <property type="entry name" value="Epox_hydrolase-like"/>
</dbReference>
<dbReference type="PRINTS" id="PR00111">
    <property type="entry name" value="ABHYDROLASE"/>
</dbReference>
<dbReference type="InterPro" id="IPR000073">
    <property type="entry name" value="AB_hydrolase_1"/>
</dbReference>
<accession>A0A3N1CUP7</accession>
<organism evidence="3 4">
    <name type="scientific">Actinocorallia herbida</name>
    <dbReference type="NCBI Taxonomy" id="58109"/>
    <lineage>
        <taxon>Bacteria</taxon>
        <taxon>Bacillati</taxon>
        <taxon>Actinomycetota</taxon>
        <taxon>Actinomycetes</taxon>
        <taxon>Streptosporangiales</taxon>
        <taxon>Thermomonosporaceae</taxon>
        <taxon>Actinocorallia</taxon>
    </lineage>
</organism>
<evidence type="ECO:0000259" key="2">
    <source>
        <dbReference type="Pfam" id="PF00561"/>
    </source>
</evidence>
<protein>
    <submittedName>
        <fullName evidence="3">2-hydroxy-6-oxonona-2,4-dienedioate hydrolase</fullName>
    </submittedName>
</protein>
<sequence>MSLWTDLLGAEIRHLDAAGVPTRVAALGSGDPVVLLHGRGGHLETFARTLPALAAAGHRAIAFDLLGHGLTGRSPAGSYTVADLTAHALAVLDALGLDSVDLVGQSLGGWAAALAAPRAPDRVRRLVLIEPAGLQAETDRLADPTVRAAYERGGRAYAEPTPEAVRTRLAGLLADPSTVDAELVDVRTALYRPEDARRVHRLVRAADNGPSLLTPERLASVAAPVLFVRGEHGHTPAAVVEAAVSAVPHGRLLTVPGAKQWPQYERPDLVNASLIDFLADSPTKKDDHS</sequence>
<dbReference type="InterPro" id="IPR050266">
    <property type="entry name" value="AB_hydrolase_sf"/>
</dbReference>
<comment type="caution">
    <text evidence="3">The sequence shown here is derived from an EMBL/GenBank/DDBJ whole genome shotgun (WGS) entry which is preliminary data.</text>
</comment>
<evidence type="ECO:0000313" key="3">
    <source>
        <dbReference type="EMBL" id="ROO84997.1"/>
    </source>
</evidence>
<dbReference type="SUPFAM" id="SSF53474">
    <property type="entry name" value="alpha/beta-Hydrolases"/>
    <property type="match status" value="1"/>
</dbReference>
<dbReference type="PRINTS" id="PR00412">
    <property type="entry name" value="EPOXHYDRLASE"/>
</dbReference>
<dbReference type="Gene3D" id="3.40.50.1820">
    <property type="entry name" value="alpha/beta hydrolase"/>
    <property type="match status" value="1"/>
</dbReference>